<sequence length="59" mass="7237">MKFDNLNLSFNQIKGVTTFLKRFTEFIYNSKYVIRIKTENESLLLYYLIRRYKDVYNNG</sequence>
<name>A6LMP8_THEM4</name>
<dbReference type="AlphaFoldDB" id="A6LMP8"/>
<dbReference type="EMBL" id="CP000716">
    <property type="protein sequence ID" value="ABR31199.1"/>
    <property type="molecule type" value="Genomic_DNA"/>
</dbReference>
<evidence type="ECO:0000313" key="2">
    <source>
        <dbReference type="Proteomes" id="UP000001110"/>
    </source>
</evidence>
<organism evidence="1 2">
    <name type="scientific">Thermosipho melanesiensis (strain DSM 12029 / CIP 104789 / BI429)</name>
    <dbReference type="NCBI Taxonomy" id="391009"/>
    <lineage>
        <taxon>Bacteria</taxon>
        <taxon>Thermotogati</taxon>
        <taxon>Thermotogota</taxon>
        <taxon>Thermotogae</taxon>
        <taxon>Thermotogales</taxon>
        <taxon>Fervidobacteriaceae</taxon>
        <taxon>Thermosipho</taxon>
    </lineage>
</organism>
<dbReference type="STRING" id="391009.Tmel_1350"/>
<proteinExistence type="predicted"/>
<protein>
    <submittedName>
        <fullName evidence="1">Uncharacterized protein</fullName>
    </submittedName>
</protein>
<dbReference type="KEGG" id="tme:Tmel_1350"/>
<dbReference type="Proteomes" id="UP000001110">
    <property type="component" value="Chromosome"/>
</dbReference>
<reference evidence="1 2" key="1">
    <citation type="submission" date="2007-05" db="EMBL/GenBank/DDBJ databases">
        <title>Complete sequence of Thermosipho melanesiensis BI429.</title>
        <authorList>
            <consortium name="US DOE Joint Genome Institute"/>
            <person name="Copeland A."/>
            <person name="Lucas S."/>
            <person name="Lapidus A."/>
            <person name="Barry K."/>
            <person name="Glavina del Rio T."/>
            <person name="Dalin E."/>
            <person name="Tice H."/>
            <person name="Pitluck S."/>
            <person name="Chertkov O."/>
            <person name="Brettin T."/>
            <person name="Bruce D."/>
            <person name="Detter J.C."/>
            <person name="Han C."/>
            <person name="Schmutz J."/>
            <person name="Larimer F."/>
            <person name="Land M."/>
            <person name="Hauser L."/>
            <person name="Kyrpides N."/>
            <person name="Mikhailova N."/>
            <person name="Nelson K."/>
            <person name="Gogarten J.P."/>
            <person name="Noll K."/>
            <person name="Richardson P."/>
        </authorList>
    </citation>
    <scope>NUCLEOTIDE SEQUENCE [LARGE SCALE GENOMIC DNA]</scope>
    <source>
        <strain evidence="2">DSM 12029 / CIP 104789 / BI429</strain>
    </source>
</reference>
<reference evidence="1 2" key="2">
    <citation type="journal article" date="2009" name="Proc. Natl. Acad. Sci. U.S.A.">
        <title>On the chimeric nature, thermophilic origin, and phylogenetic placement of the Thermotogales.</title>
        <authorList>
            <person name="Zhaxybayeva O."/>
            <person name="Swithers K.S."/>
            <person name="Lapierre P."/>
            <person name="Fournier G.P."/>
            <person name="Bickhart D.M."/>
            <person name="DeBoy R.T."/>
            <person name="Nelson K.E."/>
            <person name="Nesbo C.L."/>
            <person name="Doolittle W.F."/>
            <person name="Gogarten J.P."/>
            <person name="Noll K.M."/>
        </authorList>
    </citation>
    <scope>NUCLEOTIDE SEQUENCE [LARGE SCALE GENOMIC DNA]</scope>
    <source>
        <strain evidence="2">DSM 12029 / CIP 104789 / BI429</strain>
    </source>
</reference>
<evidence type="ECO:0000313" key="1">
    <source>
        <dbReference type="EMBL" id="ABR31199.1"/>
    </source>
</evidence>
<gene>
    <name evidence="1" type="ordered locus">Tmel_1350</name>
</gene>
<accession>A6LMP8</accession>
<dbReference type="HOGENOM" id="CLU_2959357_0_0_0"/>
<dbReference type="RefSeq" id="WP_012057558.1">
    <property type="nucleotide sequence ID" value="NC_009616.1"/>
</dbReference>